<proteinExistence type="predicted"/>
<comment type="caution">
    <text evidence="1">The sequence shown here is derived from an EMBL/GenBank/DDBJ whole genome shotgun (WGS) entry which is preliminary data.</text>
</comment>
<organism evidence="1 2">
    <name type="scientific">Glomerella acutata</name>
    <name type="common">Colletotrichum acutatum</name>
    <dbReference type="NCBI Taxonomy" id="27357"/>
    <lineage>
        <taxon>Eukaryota</taxon>
        <taxon>Fungi</taxon>
        <taxon>Dikarya</taxon>
        <taxon>Ascomycota</taxon>
        <taxon>Pezizomycotina</taxon>
        <taxon>Sordariomycetes</taxon>
        <taxon>Hypocreomycetidae</taxon>
        <taxon>Glomerellales</taxon>
        <taxon>Glomerellaceae</taxon>
        <taxon>Colletotrichum</taxon>
        <taxon>Colletotrichum acutatum species complex</taxon>
    </lineage>
</organism>
<dbReference type="GeneID" id="85385401"/>
<reference evidence="1" key="1">
    <citation type="submission" date="2021-12" db="EMBL/GenBank/DDBJ databases">
        <title>Comparative genomics, transcriptomics and evolutionary studies reveal genomic signatures of adaptation to plant cell wall in hemibiotrophic fungi.</title>
        <authorList>
            <consortium name="DOE Joint Genome Institute"/>
            <person name="Baroncelli R."/>
            <person name="Diaz J.F."/>
            <person name="Benocci T."/>
            <person name="Peng M."/>
            <person name="Battaglia E."/>
            <person name="Haridas S."/>
            <person name="Andreopoulos W."/>
            <person name="Labutti K."/>
            <person name="Pangilinan J."/>
            <person name="Floch G.L."/>
            <person name="Makela M.R."/>
            <person name="Henrissat B."/>
            <person name="Grigoriev I.V."/>
            <person name="Crouch J.A."/>
            <person name="De Vries R.P."/>
            <person name="Sukno S.A."/>
            <person name="Thon M.R."/>
        </authorList>
    </citation>
    <scope>NUCLEOTIDE SEQUENCE</scope>
    <source>
        <strain evidence="1">CBS 112980</strain>
    </source>
</reference>
<accession>A0AAD8US62</accession>
<sequence length="100" mass="11116">MSSDEATEALLLCYLDGNKIIFRYLRRNAGADNSSSFSTISKPYPLNLSNALYTLTPGYRPSWPMPVNYNENIEIKSTGALTWQDGLAQLQMVVVVSHGQ</sequence>
<dbReference type="RefSeq" id="XP_060367877.1">
    <property type="nucleotide sequence ID" value="XM_060501502.1"/>
</dbReference>
<evidence type="ECO:0000313" key="2">
    <source>
        <dbReference type="Proteomes" id="UP001244207"/>
    </source>
</evidence>
<dbReference type="EMBL" id="JAHMHS010000021">
    <property type="protein sequence ID" value="KAK1727822.1"/>
    <property type="molecule type" value="Genomic_DNA"/>
</dbReference>
<evidence type="ECO:0000313" key="1">
    <source>
        <dbReference type="EMBL" id="KAK1727822.1"/>
    </source>
</evidence>
<name>A0AAD8US62_GLOAC</name>
<dbReference type="Proteomes" id="UP001244207">
    <property type="component" value="Unassembled WGS sequence"/>
</dbReference>
<protein>
    <submittedName>
        <fullName evidence="1">Uncharacterized protein</fullName>
    </submittedName>
</protein>
<dbReference type="AlphaFoldDB" id="A0AAD8US62"/>
<gene>
    <name evidence="1" type="ORF">BDZ83DRAFT_177130</name>
</gene>
<keyword evidence="2" id="KW-1185">Reference proteome</keyword>